<evidence type="ECO:0000313" key="5">
    <source>
        <dbReference type="Proteomes" id="UP000236151"/>
    </source>
</evidence>
<accession>A0A2K2F939</accession>
<proteinExistence type="predicted"/>
<dbReference type="CDD" id="cd02440">
    <property type="entry name" value="AdoMet_MTases"/>
    <property type="match status" value="1"/>
</dbReference>
<evidence type="ECO:0000313" key="4">
    <source>
        <dbReference type="EMBL" id="PNT95295.1"/>
    </source>
</evidence>
<dbReference type="KEGG" id="cthd:CDO33_08765"/>
<dbReference type="Pfam" id="PF13649">
    <property type="entry name" value="Methyltransf_25"/>
    <property type="match status" value="1"/>
</dbReference>
<sequence length="272" mass="31491">MTKKIEPYKGIAGIYEEIRPSYPERLIDDVIRKTNLKLDDNILEIGAGTGKATIQLAERGFKIDAIEIGEDMAEILRDKCVNYPKVSIHVSSFEEWSNPNNQKYDMIFSAQSFHWIDKNVKYKKCHELLKDEGYLALFWYISSDDTLEETREINKKVDEIVKKYVAGYFKNEGKPERLKHDGVYKEDERKAEIISSVLFDLIDKIEYTHEIKNNAEQYLKAMKSVPANASILDGLEDNIIDKMDNEIIELINNHGSYVGTLFNYSLYIAKKI</sequence>
<keyword evidence="2" id="KW-0808">Transferase</keyword>
<name>A0A2K2F939_9CLOT</name>
<dbReference type="EMBL" id="NIOJ01000070">
    <property type="protein sequence ID" value="PNT95295.1"/>
    <property type="molecule type" value="Genomic_DNA"/>
</dbReference>
<keyword evidence="5" id="KW-1185">Reference proteome</keyword>
<evidence type="ECO:0000259" key="3">
    <source>
        <dbReference type="Pfam" id="PF13649"/>
    </source>
</evidence>
<evidence type="ECO:0000256" key="2">
    <source>
        <dbReference type="ARBA" id="ARBA00022679"/>
    </source>
</evidence>
<dbReference type="PANTHER" id="PTHR44942">
    <property type="entry name" value="METHYLTRANSF_11 DOMAIN-CONTAINING PROTEIN"/>
    <property type="match status" value="1"/>
</dbReference>
<dbReference type="Proteomes" id="UP000236151">
    <property type="component" value="Unassembled WGS sequence"/>
</dbReference>
<dbReference type="GO" id="GO:0008168">
    <property type="term" value="F:methyltransferase activity"/>
    <property type="evidence" value="ECO:0007669"/>
    <property type="project" value="UniProtKB-KW"/>
</dbReference>
<gene>
    <name evidence="4" type="ORF">CDQ84_17375</name>
</gene>
<organism evidence="4 5">
    <name type="scientific">Clostridium thermosuccinogenes</name>
    <dbReference type="NCBI Taxonomy" id="84032"/>
    <lineage>
        <taxon>Bacteria</taxon>
        <taxon>Bacillati</taxon>
        <taxon>Bacillota</taxon>
        <taxon>Clostridia</taxon>
        <taxon>Eubacteriales</taxon>
        <taxon>Clostridiaceae</taxon>
        <taxon>Clostridium</taxon>
    </lineage>
</organism>
<comment type="caution">
    <text evidence="4">The sequence shown here is derived from an EMBL/GenBank/DDBJ whole genome shotgun (WGS) entry which is preliminary data.</text>
</comment>
<protein>
    <recommendedName>
        <fullName evidence="3">Methyltransferase domain-containing protein</fullName>
    </recommendedName>
</protein>
<dbReference type="InterPro" id="IPR041698">
    <property type="entry name" value="Methyltransf_25"/>
</dbReference>
<dbReference type="InterPro" id="IPR029063">
    <property type="entry name" value="SAM-dependent_MTases_sf"/>
</dbReference>
<reference evidence="5" key="1">
    <citation type="submission" date="2017-06" db="EMBL/GenBank/DDBJ databases">
        <title>Investigating the central metabolism of Clostridium thermosuccinogenes.</title>
        <authorList>
            <person name="Koendjbiharie J.G."/>
            <person name="Van Kranenburg R."/>
            <person name="Vriesendorp B."/>
        </authorList>
    </citation>
    <scope>NUCLEOTIDE SEQUENCE [LARGE SCALE GENOMIC DNA]</scope>
    <source>
        <strain evidence="5">DSM 5806</strain>
    </source>
</reference>
<dbReference type="OrthoDB" id="9797252at2"/>
<dbReference type="SUPFAM" id="SSF53335">
    <property type="entry name" value="S-adenosyl-L-methionine-dependent methyltransferases"/>
    <property type="match status" value="1"/>
</dbReference>
<dbReference type="InterPro" id="IPR051052">
    <property type="entry name" value="Diverse_substrate_MTase"/>
</dbReference>
<dbReference type="GO" id="GO:0032259">
    <property type="term" value="P:methylation"/>
    <property type="evidence" value="ECO:0007669"/>
    <property type="project" value="UniProtKB-KW"/>
</dbReference>
<dbReference type="RefSeq" id="WP_103083012.1">
    <property type="nucleotide sequence ID" value="NZ_CP021850.1"/>
</dbReference>
<keyword evidence="1" id="KW-0489">Methyltransferase</keyword>
<evidence type="ECO:0000256" key="1">
    <source>
        <dbReference type="ARBA" id="ARBA00022603"/>
    </source>
</evidence>
<dbReference type="AlphaFoldDB" id="A0A2K2F939"/>
<dbReference type="PANTHER" id="PTHR44942:SF4">
    <property type="entry name" value="METHYLTRANSFERASE TYPE 11 DOMAIN-CONTAINING PROTEIN"/>
    <property type="match status" value="1"/>
</dbReference>
<feature type="domain" description="Methyltransferase" evidence="3">
    <location>
        <begin position="42"/>
        <end position="133"/>
    </location>
</feature>
<dbReference type="Gene3D" id="3.40.50.150">
    <property type="entry name" value="Vaccinia Virus protein VP39"/>
    <property type="match status" value="1"/>
</dbReference>